<dbReference type="EMBL" id="KN833773">
    <property type="protein sequence ID" value="KIK20016.1"/>
    <property type="molecule type" value="Genomic_DNA"/>
</dbReference>
<dbReference type="PANTHER" id="PTHR28242:SF52">
    <property type="entry name" value="PHOSPHORELAY INTERMEDIATE PROTEIN YPD1"/>
    <property type="match status" value="1"/>
</dbReference>
<dbReference type="InterPro" id="IPR036641">
    <property type="entry name" value="HPT_dom_sf"/>
</dbReference>
<dbReference type="Pfam" id="PF01627">
    <property type="entry name" value="Hpt"/>
    <property type="match status" value="1"/>
</dbReference>
<dbReference type="InterPro" id="IPR008207">
    <property type="entry name" value="Sig_transdc_His_kin_Hpt_dom"/>
</dbReference>
<dbReference type="HOGENOM" id="CLU_085158_2_1_1"/>
<keyword evidence="1" id="KW-0597">Phosphoprotein</keyword>
<reference evidence="3 4" key="1">
    <citation type="submission" date="2014-04" db="EMBL/GenBank/DDBJ databases">
        <authorList>
            <consortium name="DOE Joint Genome Institute"/>
            <person name="Kuo A."/>
            <person name="Kohler A."/>
            <person name="Costa M.D."/>
            <person name="Nagy L.G."/>
            <person name="Floudas D."/>
            <person name="Copeland A."/>
            <person name="Barry K.W."/>
            <person name="Cichocki N."/>
            <person name="Veneault-Fourrey C."/>
            <person name="LaButti K."/>
            <person name="Lindquist E.A."/>
            <person name="Lipzen A."/>
            <person name="Lundell T."/>
            <person name="Morin E."/>
            <person name="Murat C."/>
            <person name="Sun H."/>
            <person name="Tunlid A."/>
            <person name="Henrissat B."/>
            <person name="Grigoriev I.V."/>
            <person name="Hibbett D.S."/>
            <person name="Martin F."/>
            <person name="Nordberg H.P."/>
            <person name="Cantor M.N."/>
            <person name="Hua S.X."/>
        </authorList>
    </citation>
    <scope>NUCLEOTIDE SEQUENCE [LARGE SCALE GENOMIC DNA]</scope>
    <source>
        <strain evidence="3 4">441</strain>
    </source>
</reference>
<evidence type="ECO:0000256" key="1">
    <source>
        <dbReference type="PROSITE-ProRule" id="PRU00110"/>
    </source>
</evidence>
<dbReference type="InterPro" id="IPR045871">
    <property type="entry name" value="AHP1-5/YPD1"/>
</dbReference>
<dbReference type="GO" id="GO:0000160">
    <property type="term" value="P:phosphorelay signal transduction system"/>
    <property type="evidence" value="ECO:0007669"/>
    <property type="project" value="InterPro"/>
</dbReference>
<keyword evidence="4" id="KW-1185">Reference proteome</keyword>
<dbReference type="Gene3D" id="1.20.120.160">
    <property type="entry name" value="HPT domain"/>
    <property type="match status" value="1"/>
</dbReference>
<dbReference type="Proteomes" id="UP000054018">
    <property type="component" value="Unassembled WGS sequence"/>
</dbReference>
<proteinExistence type="predicted"/>
<feature type="modified residue" description="Phosphohistidine" evidence="1">
    <location>
        <position position="65"/>
    </location>
</feature>
<dbReference type="AlphaFoldDB" id="A0A0C9YTL7"/>
<name>A0A0C9YTL7_9AGAM</name>
<feature type="domain" description="HPt" evidence="2">
    <location>
        <begin position="26"/>
        <end position="132"/>
    </location>
</feature>
<dbReference type="SUPFAM" id="SSF47226">
    <property type="entry name" value="Histidine-containing phosphotransfer domain, HPT domain"/>
    <property type="match status" value="1"/>
</dbReference>
<accession>A0A0C9YTL7</accession>
<gene>
    <name evidence="3" type="ORF">PISMIDRAFT_106496</name>
</gene>
<dbReference type="GO" id="GO:0009927">
    <property type="term" value="F:histidine phosphotransfer kinase activity"/>
    <property type="evidence" value="ECO:0007669"/>
    <property type="project" value="InterPro"/>
</dbReference>
<dbReference type="STRING" id="765257.A0A0C9YTL7"/>
<protein>
    <recommendedName>
        <fullName evidence="2">HPt domain-containing protein</fullName>
    </recommendedName>
</protein>
<evidence type="ECO:0000259" key="2">
    <source>
        <dbReference type="PROSITE" id="PS50894"/>
    </source>
</evidence>
<dbReference type="PROSITE" id="PS50894">
    <property type="entry name" value="HPT"/>
    <property type="match status" value="1"/>
</dbReference>
<evidence type="ECO:0000313" key="3">
    <source>
        <dbReference type="EMBL" id="KIK20016.1"/>
    </source>
</evidence>
<organism evidence="3 4">
    <name type="scientific">Pisolithus microcarpus 441</name>
    <dbReference type="NCBI Taxonomy" id="765257"/>
    <lineage>
        <taxon>Eukaryota</taxon>
        <taxon>Fungi</taxon>
        <taxon>Dikarya</taxon>
        <taxon>Basidiomycota</taxon>
        <taxon>Agaricomycotina</taxon>
        <taxon>Agaricomycetes</taxon>
        <taxon>Agaricomycetidae</taxon>
        <taxon>Boletales</taxon>
        <taxon>Sclerodermatineae</taxon>
        <taxon>Pisolithaceae</taxon>
        <taxon>Pisolithus</taxon>
    </lineage>
</organism>
<evidence type="ECO:0000313" key="4">
    <source>
        <dbReference type="Proteomes" id="UP000054018"/>
    </source>
</evidence>
<dbReference type="GO" id="GO:0043424">
    <property type="term" value="F:protein histidine kinase binding"/>
    <property type="evidence" value="ECO:0007669"/>
    <property type="project" value="InterPro"/>
</dbReference>
<reference evidence="4" key="2">
    <citation type="submission" date="2015-01" db="EMBL/GenBank/DDBJ databases">
        <title>Evolutionary Origins and Diversification of the Mycorrhizal Mutualists.</title>
        <authorList>
            <consortium name="DOE Joint Genome Institute"/>
            <consortium name="Mycorrhizal Genomics Consortium"/>
            <person name="Kohler A."/>
            <person name="Kuo A."/>
            <person name="Nagy L.G."/>
            <person name="Floudas D."/>
            <person name="Copeland A."/>
            <person name="Barry K.W."/>
            <person name="Cichocki N."/>
            <person name="Veneault-Fourrey C."/>
            <person name="LaButti K."/>
            <person name="Lindquist E.A."/>
            <person name="Lipzen A."/>
            <person name="Lundell T."/>
            <person name="Morin E."/>
            <person name="Murat C."/>
            <person name="Riley R."/>
            <person name="Ohm R."/>
            <person name="Sun H."/>
            <person name="Tunlid A."/>
            <person name="Henrissat B."/>
            <person name="Grigoriev I.V."/>
            <person name="Hibbett D.S."/>
            <person name="Martin F."/>
        </authorList>
    </citation>
    <scope>NUCLEOTIDE SEQUENCE [LARGE SCALE GENOMIC DNA]</scope>
    <source>
        <strain evidence="4">441</strain>
    </source>
</reference>
<dbReference type="GO" id="GO:0005737">
    <property type="term" value="C:cytoplasm"/>
    <property type="evidence" value="ECO:0007669"/>
    <property type="project" value="TreeGrafter"/>
</dbReference>
<sequence>MSDKSTKVIIDGEMLRQLQELDDDDTHEFSRDLVHGYFKQAETTFSDMDAAFVARDLEQLSHHGHFLKGSSATLGIIQVQGICEKIQHLGQRTDPDKKTEIKETKLSPEEALVRIKPLLARVKVECAEAKKWLMNYYGAPDAGSFKV</sequence>
<dbReference type="CDD" id="cd00088">
    <property type="entry name" value="HPT"/>
    <property type="match status" value="1"/>
</dbReference>
<dbReference type="PANTHER" id="PTHR28242">
    <property type="entry name" value="PHOSPHORELAY INTERMEDIATE PROTEIN YPD1"/>
    <property type="match status" value="1"/>
</dbReference>
<dbReference type="OrthoDB" id="1673781at2759"/>
<dbReference type="GO" id="GO:0005634">
    <property type="term" value="C:nucleus"/>
    <property type="evidence" value="ECO:0007669"/>
    <property type="project" value="TreeGrafter"/>
</dbReference>